<dbReference type="Gene3D" id="3.40.50.300">
    <property type="entry name" value="P-loop containing nucleotide triphosphate hydrolases"/>
    <property type="match status" value="1"/>
</dbReference>
<evidence type="ECO:0000256" key="2">
    <source>
        <dbReference type="ARBA" id="ARBA00022448"/>
    </source>
</evidence>
<feature type="transmembrane region" description="Helical" evidence="8">
    <location>
        <begin position="138"/>
        <end position="158"/>
    </location>
</feature>
<dbReference type="InterPro" id="IPR039421">
    <property type="entry name" value="Type_1_exporter"/>
</dbReference>
<dbReference type="InterPro" id="IPR036640">
    <property type="entry name" value="ABC1_TM_sf"/>
</dbReference>
<comment type="subcellular location">
    <subcellularLocation>
        <location evidence="1">Cell membrane</location>
        <topology evidence="1">Multi-pass membrane protein</topology>
    </subcellularLocation>
</comment>
<dbReference type="AlphaFoldDB" id="A0A9D1SNG3"/>
<keyword evidence="6 8" id="KW-1133">Transmembrane helix</keyword>
<dbReference type="CDD" id="cd03254">
    <property type="entry name" value="ABCC_Glucan_exporter_like"/>
    <property type="match status" value="1"/>
</dbReference>
<evidence type="ECO:0000256" key="4">
    <source>
        <dbReference type="ARBA" id="ARBA00022741"/>
    </source>
</evidence>
<feature type="transmembrane region" description="Helical" evidence="8">
    <location>
        <begin position="164"/>
        <end position="185"/>
    </location>
</feature>
<proteinExistence type="predicted"/>
<reference evidence="11" key="1">
    <citation type="submission" date="2020-10" db="EMBL/GenBank/DDBJ databases">
        <authorList>
            <person name="Gilroy R."/>
        </authorList>
    </citation>
    <scope>NUCLEOTIDE SEQUENCE</scope>
    <source>
        <strain evidence="11">CHK176-6737</strain>
    </source>
</reference>
<accession>A0A9D1SNG3</accession>
<sequence>MKKTSRSDTVKRVLRLAGHYRLQVASVLLFSALSVVSSLCIPVLVGDAIDLILGPGQVDFAGIAKIIAKVCVLIALGAVAQWIMNVASNKITFGVIRDMREQAFVKLNKLPFSYLDGHSSGDIVSRVIADVDQFADGLLMGFSQFFTGVMTIAGTLIFMLTINVYMALAVVFITPLSIFVARFIAKKTYKMFRLQSEVRGEQTAFINEMVSNSKVVTAFDRRSENMSRFDQINNKLADYSLKATFFSSITNPATRFVNSVVYAVVALIGALLCVMTGGAFSVGMLSAFLSYANQYTKPFNEISSVITELQNAVACAARLFALLDTPEVTPDAPDAKTLSGADGRVEFADVSFSYTPEKPLIRHFNLKVEPGLRVAIVGPTGCGKTTLINLLMRFYDVDSGRILVDDIVTTDMTRRSLRSNFGMVLQDTWLKSATVRENIRLSKEDATDEEVLLAAKAAHAHAFIERLPEGYDTVIGEDGSNLSQGEKQLLCIARLMLALPPMLILDEATSSIDTRTELKIQNAFAKMMRGRTSFIVAHRLSTIKEADVIIAMKDGRIVETGTHSELMQKGGFYSRLYNAQFEE</sequence>
<evidence type="ECO:0000259" key="10">
    <source>
        <dbReference type="PROSITE" id="PS50929"/>
    </source>
</evidence>
<keyword evidence="3 8" id="KW-0812">Transmembrane</keyword>
<evidence type="ECO:0000256" key="8">
    <source>
        <dbReference type="SAM" id="Phobius"/>
    </source>
</evidence>
<dbReference type="Pfam" id="PF00005">
    <property type="entry name" value="ABC_tran"/>
    <property type="match status" value="1"/>
</dbReference>
<protein>
    <submittedName>
        <fullName evidence="11">ABC transporter ATP-binding protein</fullName>
    </submittedName>
</protein>
<evidence type="ECO:0000256" key="7">
    <source>
        <dbReference type="ARBA" id="ARBA00023136"/>
    </source>
</evidence>
<feature type="transmembrane region" description="Helical" evidence="8">
    <location>
        <begin position="260"/>
        <end position="289"/>
    </location>
</feature>
<evidence type="ECO:0000256" key="6">
    <source>
        <dbReference type="ARBA" id="ARBA00022989"/>
    </source>
</evidence>
<dbReference type="GO" id="GO:0016887">
    <property type="term" value="F:ATP hydrolysis activity"/>
    <property type="evidence" value="ECO:0007669"/>
    <property type="project" value="InterPro"/>
</dbReference>
<evidence type="ECO:0000259" key="9">
    <source>
        <dbReference type="PROSITE" id="PS50893"/>
    </source>
</evidence>
<keyword evidence="4" id="KW-0547">Nucleotide-binding</keyword>
<reference evidence="11" key="2">
    <citation type="journal article" date="2021" name="PeerJ">
        <title>Extensive microbial diversity within the chicken gut microbiome revealed by metagenomics and culture.</title>
        <authorList>
            <person name="Gilroy R."/>
            <person name="Ravi A."/>
            <person name="Getino M."/>
            <person name="Pursley I."/>
            <person name="Horton D.L."/>
            <person name="Alikhan N.F."/>
            <person name="Baker D."/>
            <person name="Gharbi K."/>
            <person name="Hall N."/>
            <person name="Watson M."/>
            <person name="Adriaenssens E.M."/>
            <person name="Foster-Nyarko E."/>
            <person name="Jarju S."/>
            <person name="Secka A."/>
            <person name="Antonio M."/>
            <person name="Oren A."/>
            <person name="Chaudhuri R.R."/>
            <person name="La Ragione R."/>
            <person name="Hildebrand F."/>
            <person name="Pallen M.J."/>
        </authorList>
    </citation>
    <scope>NUCLEOTIDE SEQUENCE</scope>
    <source>
        <strain evidence="11">CHK176-6737</strain>
    </source>
</reference>
<dbReference type="PROSITE" id="PS50893">
    <property type="entry name" value="ABC_TRANSPORTER_2"/>
    <property type="match status" value="1"/>
</dbReference>
<dbReference type="SUPFAM" id="SSF52540">
    <property type="entry name" value="P-loop containing nucleoside triphosphate hydrolases"/>
    <property type="match status" value="1"/>
</dbReference>
<evidence type="ECO:0000313" key="12">
    <source>
        <dbReference type="Proteomes" id="UP000824125"/>
    </source>
</evidence>
<dbReference type="Pfam" id="PF00664">
    <property type="entry name" value="ABC_membrane"/>
    <property type="match status" value="1"/>
</dbReference>
<dbReference type="GO" id="GO:0005886">
    <property type="term" value="C:plasma membrane"/>
    <property type="evidence" value="ECO:0007669"/>
    <property type="project" value="UniProtKB-SubCell"/>
</dbReference>
<dbReference type="FunFam" id="3.40.50.300:FF:000287">
    <property type="entry name" value="Multidrug ABC transporter ATP-binding protein"/>
    <property type="match status" value="1"/>
</dbReference>
<dbReference type="PROSITE" id="PS50929">
    <property type="entry name" value="ABC_TM1F"/>
    <property type="match status" value="1"/>
</dbReference>
<feature type="transmembrane region" description="Helical" evidence="8">
    <location>
        <begin position="20"/>
        <end position="46"/>
    </location>
</feature>
<dbReference type="PANTHER" id="PTHR43394:SF1">
    <property type="entry name" value="ATP-BINDING CASSETTE SUB-FAMILY B MEMBER 10, MITOCHONDRIAL"/>
    <property type="match status" value="1"/>
</dbReference>
<dbReference type="PANTHER" id="PTHR43394">
    <property type="entry name" value="ATP-DEPENDENT PERMEASE MDL1, MITOCHONDRIAL"/>
    <property type="match status" value="1"/>
</dbReference>
<feature type="domain" description="ABC transmembrane type-1" evidence="10">
    <location>
        <begin position="27"/>
        <end position="311"/>
    </location>
</feature>
<gene>
    <name evidence="11" type="ORF">IAD23_03975</name>
</gene>
<evidence type="ECO:0000313" key="11">
    <source>
        <dbReference type="EMBL" id="HIU69094.1"/>
    </source>
</evidence>
<dbReference type="EMBL" id="DVNM01000020">
    <property type="protein sequence ID" value="HIU69094.1"/>
    <property type="molecule type" value="Genomic_DNA"/>
</dbReference>
<evidence type="ECO:0000256" key="3">
    <source>
        <dbReference type="ARBA" id="ARBA00022692"/>
    </source>
</evidence>
<dbReference type="Proteomes" id="UP000824125">
    <property type="component" value="Unassembled WGS sequence"/>
</dbReference>
<dbReference type="InterPro" id="IPR003593">
    <property type="entry name" value="AAA+_ATPase"/>
</dbReference>
<dbReference type="CDD" id="cd18547">
    <property type="entry name" value="ABC_6TM_Tm288_like"/>
    <property type="match status" value="1"/>
</dbReference>
<dbReference type="InterPro" id="IPR011527">
    <property type="entry name" value="ABC1_TM_dom"/>
</dbReference>
<evidence type="ECO:0000256" key="5">
    <source>
        <dbReference type="ARBA" id="ARBA00022840"/>
    </source>
</evidence>
<evidence type="ECO:0000256" key="1">
    <source>
        <dbReference type="ARBA" id="ARBA00004651"/>
    </source>
</evidence>
<dbReference type="SMART" id="SM00382">
    <property type="entry name" value="AAA"/>
    <property type="match status" value="1"/>
</dbReference>
<dbReference type="PROSITE" id="PS00211">
    <property type="entry name" value="ABC_TRANSPORTER_1"/>
    <property type="match status" value="1"/>
</dbReference>
<name>A0A9D1SNG3_9FIRM</name>
<dbReference type="SUPFAM" id="SSF90123">
    <property type="entry name" value="ABC transporter transmembrane region"/>
    <property type="match status" value="1"/>
</dbReference>
<dbReference type="Gene3D" id="1.20.1560.10">
    <property type="entry name" value="ABC transporter type 1, transmembrane domain"/>
    <property type="match status" value="1"/>
</dbReference>
<dbReference type="InterPro" id="IPR027417">
    <property type="entry name" value="P-loop_NTPase"/>
</dbReference>
<dbReference type="InterPro" id="IPR017871">
    <property type="entry name" value="ABC_transporter-like_CS"/>
</dbReference>
<organism evidence="11 12">
    <name type="scientific">Candidatus Scybalenecus merdavium</name>
    <dbReference type="NCBI Taxonomy" id="2840939"/>
    <lineage>
        <taxon>Bacteria</taxon>
        <taxon>Bacillati</taxon>
        <taxon>Bacillota</taxon>
        <taxon>Clostridia</taxon>
        <taxon>Eubacteriales</taxon>
        <taxon>Oscillospiraceae</taxon>
        <taxon>Oscillospiraceae incertae sedis</taxon>
        <taxon>Candidatus Scybalenecus</taxon>
    </lineage>
</organism>
<dbReference type="InterPro" id="IPR003439">
    <property type="entry name" value="ABC_transporter-like_ATP-bd"/>
</dbReference>
<dbReference type="GO" id="GO:0005524">
    <property type="term" value="F:ATP binding"/>
    <property type="evidence" value="ECO:0007669"/>
    <property type="project" value="UniProtKB-KW"/>
</dbReference>
<dbReference type="GO" id="GO:0015421">
    <property type="term" value="F:ABC-type oligopeptide transporter activity"/>
    <property type="evidence" value="ECO:0007669"/>
    <property type="project" value="TreeGrafter"/>
</dbReference>
<keyword evidence="5 11" id="KW-0067">ATP-binding</keyword>
<keyword evidence="2" id="KW-0813">Transport</keyword>
<comment type="caution">
    <text evidence="11">The sequence shown here is derived from an EMBL/GenBank/DDBJ whole genome shotgun (WGS) entry which is preliminary data.</text>
</comment>
<feature type="transmembrane region" description="Helical" evidence="8">
    <location>
        <begin position="66"/>
        <end position="87"/>
    </location>
</feature>
<feature type="domain" description="ABC transporter" evidence="9">
    <location>
        <begin position="345"/>
        <end position="579"/>
    </location>
</feature>
<keyword evidence="7 8" id="KW-0472">Membrane</keyword>